<dbReference type="InterPro" id="IPR051172">
    <property type="entry name" value="Chlamydia_OmcB"/>
</dbReference>
<evidence type="ECO:0000259" key="5">
    <source>
        <dbReference type="Pfam" id="PF17802"/>
    </source>
</evidence>
<dbReference type="eggNOG" id="COG4932">
    <property type="taxonomic scope" value="Bacteria"/>
</dbReference>
<dbReference type="PANTHER" id="PTHR34819">
    <property type="entry name" value="LARGE CYSTEINE-RICH PERIPLASMIC PROTEIN OMCB"/>
    <property type="match status" value="1"/>
</dbReference>
<evidence type="ECO:0000259" key="6">
    <source>
        <dbReference type="Pfam" id="PF20623"/>
    </source>
</evidence>
<dbReference type="InterPro" id="IPR047589">
    <property type="entry name" value="DUF11_rpt"/>
</dbReference>
<proteinExistence type="predicted"/>
<feature type="domain" description="CNA-B" evidence="4">
    <location>
        <begin position="752"/>
        <end position="834"/>
    </location>
</feature>
<dbReference type="AlphaFoldDB" id="R9L1I2"/>
<dbReference type="HOGENOM" id="CLU_263993_0_0_11"/>
<dbReference type="PATRIC" id="fig|1235794.3.peg.544"/>
<dbReference type="InterPro" id="IPR013783">
    <property type="entry name" value="Ig-like_fold"/>
</dbReference>
<dbReference type="Pfam" id="PF05738">
    <property type="entry name" value="Cna_B"/>
    <property type="match status" value="6"/>
</dbReference>
<sequence length="1270" mass="134500">MIMQTLRKGRTLRRLAAAMAVALAAVGIAVAAQTADAATATIPDSSYRPPSSQRIVTNADRAIVQWHGVAGRAAWSTAEGYDDSHEYSVPVPSGGAPFTYTDFLDVTYKNAGSIGGRQVDVKIHFDRLHVSAIHSGTSKYLGFYADTSRGFAKVGYQSEDAGIRSADKTCDVTVTVFYHDTGQTVPLPFYQSLTDIDVISSTGFKESWRPLAGFTGQFYTYRECVLEQSGGTWSPPDGYPGSEGDAQFTETGLIAPTSNGSFKARFTAGKCSTSLRIFSQYVSSTAPGKSALNTAAAQGGEEVAWTVTKKMGTFYKDTMTAYTSMKMTDPLPEGVDYKSVKLTDGKGRDITASAGAASYNAASRTLTYTFASSWLANTGNYNGQTLTWRIATTAKNPSAGTVSAANRATVSVSGVVGATPSATVKIARPALKAAKTVSNARPQIGDEITYTVRVTQTNPDTSAREVQVADVLPAGLELVAAPKITGPAGCAVTASGNGWKATCPALSSTEALVVTYRARVAREAGCQQLANTVRANAKNASEAQATAKVYVPAGYIALEKSSSAAAVVSGYAWYTLAGARYGVYRTEADALAHRAAYEELVTDAAGKAQSGKLAEGRWYVAEIAPSRGYDADESIHAVDVSDGAKVAAASTEPAQLTQVDVANAWYDEDDRDGIRPPTIEATLKGDDGTERTAVISGDDGCSFALLPRFHDDGSEIAYTLESPAPEGYAGDVRGGVAQWVIENTHVPATCDVAVTKEWADGGDADGTRPKAIGVVLVGSDGSVREAELTEAGGWTLSFEDLPKYSPKGKLITWDVYERCDEGYAHRVERVGDGYEFLITCERAPATRTVAIVTVWEDDDDRDGLRPDETPVRLTGDDGTERELPHSAAGGWGSLAAGLPAMRDGGKEIRWAIDAGEVEGYETRVERSADGAVFTITRSRVPETVSIPVSVSFEDDDDRDGLRPREVTVALLGSDGSRREIVVGGRGEFAGLPANLGGAAVAYDLAASAPDGYTARIEGTAKEGFRVVLVHEPARRSLYVEKSWVDNGNALGLRADAVFDLTGDDGSRREFVVAVGERRATAEGLYVYRDHGVPVSYSLEERPMAGYVPSIEPAQGGWLVVNTLAGTRAISIEKRWEGACDAPEAVWADVLADGKAVATVEIRAENGWRAEVDGLPAFDGTGREVSYTVRETREEMWEATYDGDADTGFVIVNRPVKLPSTGGEAVPDEEKPAAGSWAKTGLPIAPLLAPAALAAAGLALASRCRRDGGER</sequence>
<feature type="compositionally biased region" description="Basic and acidic residues" evidence="1">
    <location>
        <begin position="862"/>
        <end position="884"/>
    </location>
</feature>
<dbReference type="NCBIfam" id="TIGR01451">
    <property type="entry name" value="B_ant_repeat"/>
    <property type="match status" value="1"/>
</dbReference>
<evidence type="ECO:0000313" key="8">
    <source>
        <dbReference type="Proteomes" id="UP000014204"/>
    </source>
</evidence>
<dbReference type="GO" id="GO:0005975">
    <property type="term" value="P:carbohydrate metabolic process"/>
    <property type="evidence" value="ECO:0007669"/>
    <property type="project" value="UniProtKB-ARBA"/>
</dbReference>
<dbReference type="CDD" id="cd00222">
    <property type="entry name" value="CollagenBindB"/>
    <property type="match status" value="5"/>
</dbReference>
<gene>
    <name evidence="7" type="ORF">C811_00561</name>
</gene>
<keyword evidence="2" id="KW-0732">Signal</keyword>
<reference evidence="7 8" key="1">
    <citation type="submission" date="2013-04" db="EMBL/GenBank/DDBJ databases">
        <title>The Genome Sequence of Enterorhabdus caecimuris B7.</title>
        <authorList>
            <consortium name="The Broad Institute Genomics Platform"/>
            <consortium name="The Broad Institute Genome Sequencing Center for Infectious Disease"/>
            <person name="Earl A."/>
            <person name="Xavier R."/>
            <person name="Elson C."/>
            <person name="Duck W."/>
            <person name="Walker B."/>
            <person name="Young S."/>
            <person name="Zeng Q."/>
            <person name="Gargeya S."/>
            <person name="Fitzgerald M."/>
            <person name="Haas B."/>
            <person name="Abouelleil A."/>
            <person name="Allen A.W."/>
            <person name="Alvarado L."/>
            <person name="Arachchi H.M."/>
            <person name="Berlin A.M."/>
            <person name="Chapman S.B."/>
            <person name="Gainer-Dewar J."/>
            <person name="Goldberg J."/>
            <person name="Griggs A."/>
            <person name="Gujja S."/>
            <person name="Hansen M."/>
            <person name="Howarth C."/>
            <person name="Imamovic A."/>
            <person name="Ireland A."/>
            <person name="Larimer J."/>
            <person name="McCowan C."/>
            <person name="Murphy C."/>
            <person name="Pearson M."/>
            <person name="Poon T.W."/>
            <person name="Priest M."/>
            <person name="Roberts A."/>
            <person name="Saif S."/>
            <person name="Shea T."/>
            <person name="Sisk P."/>
            <person name="Sykes S."/>
            <person name="Wortman J."/>
            <person name="Nusbaum C."/>
            <person name="Birren B."/>
        </authorList>
    </citation>
    <scope>NUCLEOTIDE SEQUENCE [LARGE SCALE GENOMIC DNA]</scope>
    <source>
        <strain evidence="7 8">B7</strain>
    </source>
</reference>
<feature type="region of interest" description="Disordered" evidence="1">
    <location>
        <begin position="859"/>
        <end position="889"/>
    </location>
</feature>
<dbReference type="Pfam" id="PF17802">
    <property type="entry name" value="SpaA"/>
    <property type="match status" value="1"/>
</dbReference>
<feature type="domain" description="CNA-B" evidence="4">
    <location>
        <begin position="852"/>
        <end position="936"/>
    </location>
</feature>
<dbReference type="InterPro" id="IPR026466">
    <property type="entry name" value="Fim_isopep_form_D2_dom"/>
</dbReference>
<feature type="domain" description="DUF11" evidence="3">
    <location>
        <begin position="432"/>
        <end position="539"/>
    </location>
</feature>
<feature type="domain" description="CNA-B" evidence="4">
    <location>
        <begin position="1039"/>
        <end position="1122"/>
    </location>
</feature>
<dbReference type="Gene3D" id="2.60.40.10">
    <property type="entry name" value="Immunoglobulins"/>
    <property type="match status" value="1"/>
</dbReference>
<dbReference type="Gene3D" id="2.60.40.740">
    <property type="match status" value="2"/>
</dbReference>
<dbReference type="InterPro" id="IPR041033">
    <property type="entry name" value="SpaA_PFL_dom_1"/>
</dbReference>
<feature type="chain" id="PRO_5039030946" evidence="2">
    <location>
        <begin position="32"/>
        <end position="1270"/>
    </location>
</feature>
<dbReference type="SUPFAM" id="SSF49478">
    <property type="entry name" value="Cna protein B-type domain"/>
    <property type="match status" value="4"/>
</dbReference>
<name>R9L1I2_9ACTN</name>
<evidence type="ECO:0000256" key="2">
    <source>
        <dbReference type="SAM" id="SignalP"/>
    </source>
</evidence>
<dbReference type="RefSeq" id="WP_016308789.1">
    <property type="nucleotide sequence ID" value="NZ_KE159646.1"/>
</dbReference>
<dbReference type="OrthoDB" id="3174871at2"/>
<dbReference type="EMBL" id="ASSY01000005">
    <property type="protein sequence ID" value="EOS52525.1"/>
    <property type="molecule type" value="Genomic_DNA"/>
</dbReference>
<dbReference type="STRING" id="1235794.C811_00561"/>
<dbReference type="Pfam" id="PF20623">
    <property type="entry name" value="Sgo0707_N2"/>
    <property type="match status" value="1"/>
</dbReference>
<dbReference type="InterPro" id="IPR008454">
    <property type="entry name" value="Collagen-bd_Cna-like_B-typ_dom"/>
</dbReference>
<feature type="domain" description="Sgo0707-like N2" evidence="6">
    <location>
        <begin position="294"/>
        <end position="415"/>
    </location>
</feature>
<evidence type="ECO:0000256" key="1">
    <source>
        <dbReference type="SAM" id="MobiDB-lite"/>
    </source>
</evidence>
<keyword evidence="8" id="KW-1185">Reference proteome</keyword>
<comment type="caution">
    <text evidence="7">The sequence shown here is derived from an EMBL/GenBank/DDBJ whole genome shotgun (WGS) entry which is preliminary data.</text>
</comment>
<dbReference type="GeneID" id="82190175"/>
<evidence type="ECO:0000259" key="4">
    <source>
        <dbReference type="Pfam" id="PF05738"/>
    </source>
</evidence>
<dbReference type="InterPro" id="IPR001434">
    <property type="entry name" value="OmcB-like_DUF11"/>
</dbReference>
<feature type="domain" description="CNA-B" evidence="4">
    <location>
        <begin position="659"/>
        <end position="732"/>
    </location>
</feature>
<dbReference type="Gene3D" id="2.60.40.1140">
    <property type="entry name" value="Collagen-binding surface protein Cna, B-type domain"/>
    <property type="match status" value="4"/>
</dbReference>
<feature type="domain" description="SpaA-like prealbumin fold" evidence="5">
    <location>
        <begin position="575"/>
        <end position="645"/>
    </location>
</feature>
<feature type="domain" description="CNA-B" evidence="4">
    <location>
        <begin position="1129"/>
        <end position="1212"/>
    </location>
</feature>
<organism evidence="7 8">
    <name type="scientific">Adlercreutzia caecimuris B7</name>
    <dbReference type="NCBI Taxonomy" id="1235794"/>
    <lineage>
        <taxon>Bacteria</taxon>
        <taxon>Bacillati</taxon>
        <taxon>Actinomycetota</taxon>
        <taxon>Coriobacteriia</taxon>
        <taxon>Eggerthellales</taxon>
        <taxon>Eggerthellaceae</taxon>
        <taxon>Adlercreutzia</taxon>
    </lineage>
</organism>
<dbReference type="Pfam" id="PF01345">
    <property type="entry name" value="DUF11"/>
    <property type="match status" value="1"/>
</dbReference>
<evidence type="ECO:0000259" key="3">
    <source>
        <dbReference type="Pfam" id="PF01345"/>
    </source>
</evidence>
<dbReference type="InterPro" id="IPR046473">
    <property type="entry name" value="Sgo0707-like_N2"/>
</dbReference>
<protein>
    <submittedName>
        <fullName evidence="7">Fimbrial isopeptide formation D2 domain-containing protein</fullName>
    </submittedName>
</protein>
<dbReference type="NCBIfam" id="TIGR04226">
    <property type="entry name" value="RrgB_K2N_iso_D2"/>
    <property type="match status" value="1"/>
</dbReference>
<dbReference type="Proteomes" id="UP000014204">
    <property type="component" value="Unassembled WGS sequence"/>
</dbReference>
<feature type="domain" description="CNA-B" evidence="4">
    <location>
        <begin position="952"/>
        <end position="1026"/>
    </location>
</feature>
<accession>R9L1I2</accession>
<evidence type="ECO:0000313" key="7">
    <source>
        <dbReference type="EMBL" id="EOS52525.1"/>
    </source>
</evidence>
<feature type="signal peptide" evidence="2">
    <location>
        <begin position="1"/>
        <end position="31"/>
    </location>
</feature>